<dbReference type="InterPro" id="IPR001040">
    <property type="entry name" value="TIF_eIF_4E"/>
</dbReference>
<dbReference type="GO" id="GO:0000340">
    <property type="term" value="F:RNA 7-methylguanosine cap binding"/>
    <property type="evidence" value="ECO:0007669"/>
    <property type="project" value="TreeGrafter"/>
</dbReference>
<accession>A0A6C0BT10</accession>
<reference evidence="1" key="1">
    <citation type="journal article" date="2020" name="Nature">
        <title>Giant virus diversity and host interactions through global metagenomics.</title>
        <authorList>
            <person name="Schulz F."/>
            <person name="Roux S."/>
            <person name="Paez-Espino D."/>
            <person name="Jungbluth S."/>
            <person name="Walsh D.A."/>
            <person name="Denef V.J."/>
            <person name="McMahon K.D."/>
            <person name="Konstantinidis K.T."/>
            <person name="Eloe-Fadrosh E.A."/>
            <person name="Kyrpides N.C."/>
            <person name="Woyke T."/>
        </authorList>
    </citation>
    <scope>NUCLEOTIDE SEQUENCE</scope>
    <source>
        <strain evidence="1">GVMAG-M-3300018416-45</strain>
    </source>
</reference>
<name>A0A6C0BT10_9ZZZZ</name>
<organism evidence="1">
    <name type="scientific">viral metagenome</name>
    <dbReference type="NCBI Taxonomy" id="1070528"/>
    <lineage>
        <taxon>unclassified sequences</taxon>
        <taxon>metagenomes</taxon>
        <taxon>organismal metagenomes</taxon>
    </lineage>
</organism>
<dbReference type="GO" id="GO:0003743">
    <property type="term" value="F:translation initiation factor activity"/>
    <property type="evidence" value="ECO:0007669"/>
    <property type="project" value="InterPro"/>
</dbReference>
<dbReference type="EMBL" id="MN739230">
    <property type="protein sequence ID" value="QHS94709.1"/>
    <property type="molecule type" value="Genomic_DNA"/>
</dbReference>
<evidence type="ECO:0000313" key="1">
    <source>
        <dbReference type="EMBL" id="QHS94709.1"/>
    </source>
</evidence>
<dbReference type="AlphaFoldDB" id="A0A6C0BT10"/>
<dbReference type="PANTHER" id="PTHR11960">
    <property type="entry name" value="EUKARYOTIC TRANSLATION INITIATION FACTOR 4E RELATED"/>
    <property type="match status" value="1"/>
</dbReference>
<dbReference type="GO" id="GO:0016281">
    <property type="term" value="C:eukaryotic translation initiation factor 4F complex"/>
    <property type="evidence" value="ECO:0007669"/>
    <property type="project" value="TreeGrafter"/>
</dbReference>
<dbReference type="Pfam" id="PF01652">
    <property type="entry name" value="IF4E"/>
    <property type="match status" value="1"/>
</dbReference>
<sequence length="171" mass="19380">MDEKGSVSNPIIPRDLVNNWTIWIHLPRDSDWTISGYYKIHTVSTIDEAISIVETIPANIVKMSMLFIMKEGITPIWEDINNKLGGCFSYRVSHKILHSVWKNISYTMMGNDLVSDDISEIINGVSVSPKKQFSVLKIWTRSKIHTDPKIIKSISGLSQSGCLFKSHAPEY</sequence>
<dbReference type="Gene3D" id="3.30.760.10">
    <property type="entry name" value="RNA Cap, Translation Initiation Factor Eif4e"/>
    <property type="match status" value="1"/>
</dbReference>
<proteinExistence type="predicted"/>
<dbReference type="InterPro" id="IPR023398">
    <property type="entry name" value="TIF_eIF4e-like"/>
</dbReference>
<dbReference type="SUPFAM" id="SSF55418">
    <property type="entry name" value="eIF4e-like"/>
    <property type="match status" value="1"/>
</dbReference>
<protein>
    <submittedName>
        <fullName evidence="1">Uncharacterized protein</fullName>
    </submittedName>
</protein>